<dbReference type="Proteomes" id="UP000500801">
    <property type="component" value="Chromosome"/>
</dbReference>
<evidence type="ECO:0000256" key="1">
    <source>
        <dbReference type="SAM" id="SignalP"/>
    </source>
</evidence>
<gene>
    <name evidence="2" type="ORF">DWG24_06820</name>
</gene>
<dbReference type="SUPFAM" id="SSF54909">
    <property type="entry name" value="Dimeric alpha+beta barrel"/>
    <property type="match status" value="1"/>
</dbReference>
<organism evidence="2 3">
    <name type="scientific">Dickeya zeae</name>
    <dbReference type="NCBI Taxonomy" id="204042"/>
    <lineage>
        <taxon>Bacteria</taxon>
        <taxon>Pseudomonadati</taxon>
        <taxon>Pseudomonadota</taxon>
        <taxon>Gammaproteobacteria</taxon>
        <taxon>Enterobacterales</taxon>
        <taxon>Pectobacteriaceae</taxon>
        <taxon>Dickeya</taxon>
    </lineage>
</organism>
<dbReference type="RefSeq" id="WP_168361970.1">
    <property type="nucleotide sequence ID" value="NZ_CP033622.1"/>
</dbReference>
<feature type="signal peptide" evidence="1">
    <location>
        <begin position="1"/>
        <end position="21"/>
    </location>
</feature>
<evidence type="ECO:0008006" key="4">
    <source>
        <dbReference type="Google" id="ProtNLM"/>
    </source>
</evidence>
<evidence type="ECO:0000313" key="3">
    <source>
        <dbReference type="Proteomes" id="UP000500801"/>
    </source>
</evidence>
<keyword evidence="1" id="KW-0732">Signal</keyword>
<accession>A0AAE6YZ70</accession>
<proteinExistence type="predicted"/>
<dbReference type="Gene3D" id="3.30.70.100">
    <property type="match status" value="1"/>
</dbReference>
<reference evidence="2 3" key="1">
    <citation type="submission" date="2018-11" db="EMBL/GenBank/DDBJ databases">
        <title>Complete genome sequence of Dickeya zeae strain CE1 infecting Canna edulis Ker-Gawl. in China.</title>
        <authorList>
            <person name="Zhang J."/>
            <person name="Lin B."/>
            <person name="Shen H."/>
            <person name="Jiang S."/>
            <person name="Pu X."/>
            <person name="Sun D."/>
        </authorList>
    </citation>
    <scope>NUCLEOTIDE SEQUENCE [LARGE SCALE GENOMIC DNA]</scope>
    <source>
        <strain evidence="2 3">CE1</strain>
    </source>
</reference>
<protein>
    <recommendedName>
        <fullName evidence="4">Antibiotic biosynthesis monooxygenase</fullName>
    </recommendedName>
</protein>
<dbReference type="InterPro" id="IPR011008">
    <property type="entry name" value="Dimeric_a/b-barrel"/>
</dbReference>
<name>A0AAE6YZ70_9GAMM</name>
<dbReference type="AlphaFoldDB" id="A0AAE6YZ70"/>
<dbReference type="EMBL" id="CP033622">
    <property type="protein sequence ID" value="QIZ50515.1"/>
    <property type="molecule type" value="Genomic_DNA"/>
</dbReference>
<sequence length="121" mass="13284">MKIASSLLLLLLSAVSVGVQATENIKPVIEIVTLTLKPGVSAENFKKIDKQIEDQHVSRQPGFLSRESAAGPNHDWLVIVHWRSVKDADASMKSFTSASAAQKFMDSIDAASMKMTRYQQP</sequence>
<evidence type="ECO:0000313" key="2">
    <source>
        <dbReference type="EMBL" id="QIZ50515.1"/>
    </source>
</evidence>
<feature type="chain" id="PRO_5041968497" description="Antibiotic biosynthesis monooxygenase" evidence="1">
    <location>
        <begin position="22"/>
        <end position="121"/>
    </location>
</feature>